<dbReference type="InterPro" id="IPR036388">
    <property type="entry name" value="WH-like_DNA-bd_sf"/>
</dbReference>
<dbReference type="InterPro" id="IPR000835">
    <property type="entry name" value="HTH_MarR-typ"/>
</dbReference>
<dbReference type="Gene3D" id="1.10.10.10">
    <property type="entry name" value="Winged helix-like DNA-binding domain superfamily/Winged helix DNA-binding domain"/>
    <property type="match status" value="1"/>
</dbReference>
<dbReference type="InterPro" id="IPR036390">
    <property type="entry name" value="WH_DNA-bd_sf"/>
</dbReference>
<evidence type="ECO:0000313" key="2">
    <source>
        <dbReference type="EMBL" id="GFE67044.1"/>
    </source>
</evidence>
<dbReference type="AlphaFoldDB" id="A0A6N6JLP6"/>
<dbReference type="Proteomes" id="UP000436822">
    <property type="component" value="Unassembled WGS sequence"/>
</dbReference>
<dbReference type="Pfam" id="PF12802">
    <property type="entry name" value="MarR_2"/>
    <property type="match status" value="1"/>
</dbReference>
<comment type="caution">
    <text evidence="2">The sequence shown here is derived from an EMBL/GenBank/DDBJ whole genome shotgun (WGS) entry which is preliminary data.</text>
</comment>
<dbReference type="PANTHER" id="PTHR33164">
    <property type="entry name" value="TRANSCRIPTIONAL REGULATOR, MARR FAMILY"/>
    <property type="match status" value="1"/>
</dbReference>
<reference evidence="2 3" key="1">
    <citation type="submission" date="2019-12" db="EMBL/GenBank/DDBJ databases">
        <title>Litoreibacter badius sp. nov., a novel bacteriochlorophyll a-containing bacterium in the genus Litoreibacter.</title>
        <authorList>
            <person name="Kanamuro M."/>
            <person name="Takabe Y."/>
            <person name="Mori K."/>
            <person name="Takaichi S."/>
            <person name="Hanada S."/>
        </authorList>
    </citation>
    <scope>NUCLEOTIDE SEQUENCE [LARGE SCALE GENOMIC DNA]</scope>
    <source>
        <strain evidence="2 3">K6</strain>
    </source>
</reference>
<dbReference type="SMART" id="SM00347">
    <property type="entry name" value="HTH_MARR"/>
    <property type="match status" value="1"/>
</dbReference>
<dbReference type="PROSITE" id="PS50995">
    <property type="entry name" value="HTH_MARR_2"/>
    <property type="match status" value="1"/>
</dbReference>
<organism evidence="2 3">
    <name type="scientific">Litoreibacter roseus</name>
    <dbReference type="NCBI Taxonomy" id="2601869"/>
    <lineage>
        <taxon>Bacteria</taxon>
        <taxon>Pseudomonadati</taxon>
        <taxon>Pseudomonadota</taxon>
        <taxon>Alphaproteobacteria</taxon>
        <taxon>Rhodobacterales</taxon>
        <taxon>Roseobacteraceae</taxon>
        <taxon>Litoreibacter</taxon>
    </lineage>
</organism>
<evidence type="ECO:0000259" key="1">
    <source>
        <dbReference type="PROSITE" id="PS50995"/>
    </source>
</evidence>
<gene>
    <name evidence="2" type="ORF">KIN_41180</name>
</gene>
<accession>A0A6N6JLP6</accession>
<name>A0A6N6JLP6_9RHOB</name>
<dbReference type="GO" id="GO:0003700">
    <property type="term" value="F:DNA-binding transcription factor activity"/>
    <property type="evidence" value="ECO:0007669"/>
    <property type="project" value="InterPro"/>
</dbReference>
<sequence>MSEETSDVGEAFAFFTEVGILHQLSTNMLAKTLPEGVHPSHFSIINHLVRTSDAVSPAQITSAMQVTKTTMSHSIKVLVERNYISTEPDPNDGRGKLVVLTQSGRDFHKEAIEKVTEAVVSIIGPEQLVQMRRVCGDLERLRMHLDNHRL</sequence>
<dbReference type="RefSeq" id="WP_159810656.1">
    <property type="nucleotide sequence ID" value="NZ_BLJE01000007.1"/>
</dbReference>
<dbReference type="InterPro" id="IPR039422">
    <property type="entry name" value="MarR/SlyA-like"/>
</dbReference>
<evidence type="ECO:0000313" key="3">
    <source>
        <dbReference type="Proteomes" id="UP000436822"/>
    </source>
</evidence>
<feature type="domain" description="HTH marR-type" evidence="1">
    <location>
        <begin position="1"/>
        <end position="140"/>
    </location>
</feature>
<dbReference type="SUPFAM" id="SSF46785">
    <property type="entry name" value="Winged helix' DNA-binding domain"/>
    <property type="match status" value="1"/>
</dbReference>
<dbReference type="EMBL" id="BLJE01000007">
    <property type="protein sequence ID" value="GFE67044.1"/>
    <property type="molecule type" value="Genomic_DNA"/>
</dbReference>
<dbReference type="OrthoDB" id="6400670at2"/>
<protein>
    <submittedName>
        <fullName evidence="2">MarR family transcriptional regulator</fullName>
    </submittedName>
</protein>
<dbReference type="PANTHER" id="PTHR33164:SF43">
    <property type="entry name" value="HTH-TYPE TRANSCRIPTIONAL REPRESSOR YETL"/>
    <property type="match status" value="1"/>
</dbReference>
<dbReference type="PRINTS" id="PR00598">
    <property type="entry name" value="HTHMARR"/>
</dbReference>
<dbReference type="GO" id="GO:0006950">
    <property type="term" value="P:response to stress"/>
    <property type="evidence" value="ECO:0007669"/>
    <property type="project" value="TreeGrafter"/>
</dbReference>
<proteinExistence type="predicted"/>
<keyword evidence="3" id="KW-1185">Reference proteome</keyword>